<evidence type="ECO:0000256" key="9">
    <source>
        <dbReference type="ARBA" id="ARBA00022723"/>
    </source>
</evidence>
<comment type="similarity">
    <text evidence="4">Belongs to the glycosyl hydrolase 1 family.</text>
</comment>
<dbReference type="PANTHER" id="PTHR10353:SF228">
    <property type="entry name" value="THIOGLUCOSIDASE"/>
    <property type="match status" value="1"/>
</dbReference>
<evidence type="ECO:0000256" key="15">
    <source>
        <dbReference type="ARBA" id="ARBA00034026"/>
    </source>
</evidence>
<dbReference type="GO" id="GO:0019137">
    <property type="term" value="F:thioglucosidase activity"/>
    <property type="evidence" value="ECO:0007669"/>
    <property type="project" value="UniProtKB-EC"/>
</dbReference>
<dbReference type="GO" id="GO:0005975">
    <property type="term" value="P:carbohydrate metabolic process"/>
    <property type="evidence" value="ECO:0007669"/>
    <property type="project" value="InterPro"/>
</dbReference>
<dbReference type="FunFam" id="3.20.20.80:FF:000020">
    <property type="entry name" value="Beta-glucosidase 12"/>
    <property type="match status" value="1"/>
</dbReference>
<dbReference type="OrthoDB" id="65569at2759"/>
<evidence type="ECO:0000256" key="13">
    <source>
        <dbReference type="ARBA" id="ARBA00032643"/>
    </source>
</evidence>
<dbReference type="EMBL" id="JAAMPC010000004">
    <property type="protein sequence ID" value="KAG2315149.1"/>
    <property type="molecule type" value="Genomic_DNA"/>
</dbReference>
<evidence type="ECO:0000256" key="6">
    <source>
        <dbReference type="ARBA" id="ARBA00012250"/>
    </source>
</evidence>
<gene>
    <name evidence="17" type="ORF">Bca52824_018271</name>
</gene>
<proteinExistence type="inferred from homology"/>
<keyword evidence="10" id="KW-0378">Hydrolase</keyword>
<evidence type="ECO:0000256" key="10">
    <source>
        <dbReference type="ARBA" id="ARBA00022801"/>
    </source>
</evidence>
<dbReference type="Pfam" id="PF00232">
    <property type="entry name" value="Glyco_hydro_1"/>
    <property type="match status" value="2"/>
</dbReference>
<dbReference type="SUPFAM" id="SSF51445">
    <property type="entry name" value="(Trans)glycosidases"/>
    <property type="match status" value="2"/>
</dbReference>
<protein>
    <recommendedName>
        <fullName evidence="13">Sinigrinase</fullName>
        <ecNumber evidence="6">3.2.1.147</ecNumber>
        <ecNumber evidence="7">3.2.1.21</ecNumber>
    </recommendedName>
    <alternativeName>
        <fullName evidence="14">Thioglucosidase</fullName>
    </alternativeName>
</protein>
<evidence type="ECO:0000256" key="14">
    <source>
        <dbReference type="ARBA" id="ARBA00032797"/>
    </source>
</evidence>
<name>A0A8X7VP54_BRACI</name>
<evidence type="ECO:0000256" key="4">
    <source>
        <dbReference type="ARBA" id="ARBA00010838"/>
    </source>
</evidence>
<dbReference type="GO" id="GO:0005773">
    <property type="term" value="C:vacuole"/>
    <property type="evidence" value="ECO:0007669"/>
    <property type="project" value="UniProtKB-SubCell"/>
</dbReference>
<dbReference type="PANTHER" id="PTHR10353">
    <property type="entry name" value="GLYCOSYL HYDROLASE"/>
    <property type="match status" value="1"/>
</dbReference>
<evidence type="ECO:0000256" key="2">
    <source>
        <dbReference type="ARBA" id="ARBA00003014"/>
    </source>
</evidence>
<comment type="function">
    <text evidence="2">Degradation of glucosinolates (glucose residue linked by a thioglucoside bound to an amino acid derivative) to glucose, sulfate and any of the products: thiocyanates, isothiocyanates, nitriles, epithionitriles or oxazolidine-2-thiones.</text>
</comment>
<keyword evidence="16" id="KW-0732">Signal</keyword>
<keyword evidence="9" id="KW-0479">Metal-binding</keyword>
<feature type="signal peptide" evidence="16">
    <location>
        <begin position="1"/>
        <end position="19"/>
    </location>
</feature>
<keyword evidence="12" id="KW-0326">Glycosidase</keyword>
<evidence type="ECO:0000256" key="16">
    <source>
        <dbReference type="SAM" id="SignalP"/>
    </source>
</evidence>
<sequence length="997" mass="114415">MKHLGLLLAFLLAVATCKADEEITCEENLPFKCSQPDRLNSSSFEKDFIFGVASSAYQACCIGRGLNVWDGFTHRYPNKSGPDHGNGDTTCDSFSYWQKDIDVLDEINATGYRFSIAWSRIIPRGKRSKGVNREGINYYHGLIDGLLDKNITPFVTLFHWDLPQVLQDDYEGFLDSQIIDDFKDYADLCFQEFGHKVKNWLTINQLYTVPTRGYGLGSDAPGRCSPMVDPTCYAGNSSTEPYIVARNQLLAHATVVDLYRKNYTHQGGKIGAVMITRWFLPYNDTDPDSIAATERMKEFFLGWYMFMGPLTNGTYPQIMIDAVGDRLPPFSPEESKLVKDSYDFLGLNYYVTQYVQPSPNQFEENSDETKNSYYYPKGIYYVMDYFKTKYNNPLIYVTENGDFYYPSLSSSLNVNCNLRMVQEIDKKYCGIVHKHVNVKGYFAWSLGDNYEFDKGFTVRFGLSYIDWNNVTDRDPKLSGKWYQKFISPAIKNPPKKDFLRSSLTFQKNKKLSSLTRARTLPCLSLVSTLIILIKPHPFRDLVQFTSLDHLVLTLSFLISIWNLLHIFPLIVRCKVIYSRFSGSFISFSLDSETMTCDCIYKLQKDIEVMDELKATGYRFSIAWSRIIPRGKRSRGVNQGGIDYYRRLINGLIEKGITPFVTLSHWDLPQALQDEYEGFLDPQIINDFKDYADLCFQEFGDNVTNWITINQLYSVPTRGYGLGSDAPGRCSPKVDPTCYAGNSSTEPYIVAHNQLLAHATVVDLYRTKYKYQGGTIGPVMITRWFLPFNDTDPDSIDATERMKEFFLGWYMFMGPLTNGTYPQIMIDAVGDRLPSFSPEESNLVKGSYDFLGLNYYVTQYVQPSPNQVDWANYTAMMDANATFEENSDETKNTYYYPKGIYYVMDYFKTNYNNPLIYVTENGRFYCSSLISSLHVKCTLKLDEEVDNDIVESFITPGDETLEEAMLDCKRIDYLCSHLCFLSKVINLTFEKKKKFADA</sequence>
<evidence type="ECO:0000256" key="3">
    <source>
        <dbReference type="ARBA" id="ARBA00004116"/>
    </source>
</evidence>
<dbReference type="Proteomes" id="UP000886595">
    <property type="component" value="Unassembled WGS sequence"/>
</dbReference>
<dbReference type="PRINTS" id="PR00131">
    <property type="entry name" value="GLHYDRLASE1"/>
</dbReference>
<accession>A0A8X7VP54</accession>
<comment type="catalytic activity">
    <reaction evidence="15">
        <text>a thioglucoside + H2O = a sugar + a thiol.</text>
        <dbReference type="EC" id="3.2.1.147"/>
    </reaction>
</comment>
<feature type="chain" id="PRO_5036450171" description="Sinigrinase" evidence="16">
    <location>
        <begin position="20"/>
        <end position="997"/>
    </location>
</feature>
<dbReference type="EC" id="3.2.1.21" evidence="7"/>
<evidence type="ECO:0000256" key="12">
    <source>
        <dbReference type="ARBA" id="ARBA00023295"/>
    </source>
</evidence>
<dbReference type="EC" id="3.2.1.147" evidence="6"/>
<organism evidence="17 18">
    <name type="scientific">Brassica carinata</name>
    <name type="common">Ethiopian mustard</name>
    <name type="synonym">Abyssinian cabbage</name>
    <dbReference type="NCBI Taxonomy" id="52824"/>
    <lineage>
        <taxon>Eukaryota</taxon>
        <taxon>Viridiplantae</taxon>
        <taxon>Streptophyta</taxon>
        <taxon>Embryophyta</taxon>
        <taxon>Tracheophyta</taxon>
        <taxon>Spermatophyta</taxon>
        <taxon>Magnoliopsida</taxon>
        <taxon>eudicotyledons</taxon>
        <taxon>Gunneridae</taxon>
        <taxon>Pentapetalae</taxon>
        <taxon>rosids</taxon>
        <taxon>malvids</taxon>
        <taxon>Brassicales</taxon>
        <taxon>Brassicaceae</taxon>
        <taxon>Brassiceae</taxon>
        <taxon>Brassica</taxon>
    </lineage>
</organism>
<evidence type="ECO:0000313" key="18">
    <source>
        <dbReference type="Proteomes" id="UP000886595"/>
    </source>
</evidence>
<evidence type="ECO:0000256" key="11">
    <source>
        <dbReference type="ARBA" id="ARBA00022833"/>
    </source>
</evidence>
<evidence type="ECO:0000256" key="1">
    <source>
        <dbReference type="ARBA" id="ARBA00000448"/>
    </source>
</evidence>
<dbReference type="FunFam" id="3.20.20.80:FF:000041">
    <property type="entry name" value="Beta-glucosidase 7"/>
    <property type="match status" value="1"/>
</dbReference>
<comment type="subunit">
    <text evidence="5">Homodimer.</text>
</comment>
<evidence type="ECO:0000256" key="8">
    <source>
        <dbReference type="ARBA" id="ARBA00022554"/>
    </source>
</evidence>
<dbReference type="AlphaFoldDB" id="A0A8X7VP54"/>
<dbReference type="Gene3D" id="3.20.20.80">
    <property type="entry name" value="Glycosidases"/>
    <property type="match status" value="2"/>
</dbReference>
<dbReference type="GO" id="GO:0046872">
    <property type="term" value="F:metal ion binding"/>
    <property type="evidence" value="ECO:0007669"/>
    <property type="project" value="UniProtKB-KW"/>
</dbReference>
<evidence type="ECO:0000256" key="5">
    <source>
        <dbReference type="ARBA" id="ARBA00011738"/>
    </source>
</evidence>
<evidence type="ECO:0000256" key="7">
    <source>
        <dbReference type="ARBA" id="ARBA00012744"/>
    </source>
</evidence>
<keyword evidence="8" id="KW-0926">Vacuole</keyword>
<dbReference type="GO" id="GO:0047782">
    <property type="term" value="F:coniferin beta-glucosidase activity"/>
    <property type="evidence" value="ECO:0007669"/>
    <property type="project" value="UniProtKB-ARBA"/>
</dbReference>
<keyword evidence="11" id="KW-0862">Zinc</keyword>
<reference evidence="17 18" key="1">
    <citation type="submission" date="2020-02" db="EMBL/GenBank/DDBJ databases">
        <authorList>
            <person name="Ma Q."/>
            <person name="Huang Y."/>
            <person name="Song X."/>
            <person name="Pei D."/>
        </authorList>
    </citation>
    <scope>NUCLEOTIDE SEQUENCE [LARGE SCALE GENOMIC DNA]</scope>
    <source>
        <strain evidence="17">Sxm20200214</strain>
        <tissue evidence="17">Leaf</tissue>
    </source>
</reference>
<dbReference type="InterPro" id="IPR017853">
    <property type="entry name" value="GH"/>
</dbReference>
<comment type="catalytic activity">
    <reaction evidence="1">
        <text>Hydrolysis of terminal, non-reducing beta-D-glucosyl residues with release of beta-D-glucose.</text>
        <dbReference type="EC" id="3.2.1.21"/>
    </reaction>
</comment>
<evidence type="ECO:0000313" key="17">
    <source>
        <dbReference type="EMBL" id="KAG2315149.1"/>
    </source>
</evidence>
<comment type="caution">
    <text evidence="17">The sequence shown here is derived from an EMBL/GenBank/DDBJ whole genome shotgun (WGS) entry which is preliminary data.</text>
</comment>
<keyword evidence="18" id="KW-1185">Reference proteome</keyword>
<dbReference type="InterPro" id="IPR001360">
    <property type="entry name" value="Glyco_hydro_1"/>
</dbReference>
<comment type="subcellular location">
    <subcellularLocation>
        <location evidence="3">Vacuole</location>
    </subcellularLocation>
</comment>